<comment type="caution">
    <text evidence="1">The sequence shown here is derived from an EMBL/GenBank/DDBJ whole genome shotgun (WGS) entry which is preliminary data.</text>
</comment>
<name>A0A3M6UHY0_POCDA</name>
<accession>A0A3M6UHY0</accession>
<dbReference type="AlphaFoldDB" id="A0A3M6UHY0"/>
<keyword evidence="2" id="KW-1185">Reference proteome</keyword>
<evidence type="ECO:0000313" key="2">
    <source>
        <dbReference type="Proteomes" id="UP000275408"/>
    </source>
</evidence>
<reference evidence="1 2" key="1">
    <citation type="journal article" date="2018" name="Sci. Rep.">
        <title>Comparative analysis of the Pocillopora damicornis genome highlights role of immune system in coral evolution.</title>
        <authorList>
            <person name="Cunning R."/>
            <person name="Bay R.A."/>
            <person name="Gillette P."/>
            <person name="Baker A.C."/>
            <person name="Traylor-Knowles N."/>
        </authorList>
    </citation>
    <scope>NUCLEOTIDE SEQUENCE [LARGE SCALE GENOMIC DNA]</scope>
    <source>
        <strain evidence="1">RSMAS</strain>
        <tissue evidence="1">Whole animal</tissue>
    </source>
</reference>
<proteinExistence type="predicted"/>
<protein>
    <submittedName>
        <fullName evidence="1">Uncharacterized protein</fullName>
    </submittedName>
</protein>
<dbReference type="EMBL" id="RCHS01001480">
    <property type="protein sequence ID" value="RMX53283.1"/>
    <property type="molecule type" value="Genomic_DNA"/>
</dbReference>
<evidence type="ECO:0000313" key="1">
    <source>
        <dbReference type="EMBL" id="RMX53283.1"/>
    </source>
</evidence>
<dbReference type="Proteomes" id="UP000275408">
    <property type="component" value="Unassembled WGS sequence"/>
</dbReference>
<gene>
    <name evidence="1" type="ORF">pdam_00015244</name>
</gene>
<sequence length="64" mass="7009">MKVKATIHIESMKKFYGGELDKAEFDLILQLGSSSTVKLLRNSIDTTKKATKKKKGLGIIVVSA</sequence>
<organism evidence="1 2">
    <name type="scientific">Pocillopora damicornis</name>
    <name type="common">Cauliflower coral</name>
    <name type="synonym">Millepora damicornis</name>
    <dbReference type="NCBI Taxonomy" id="46731"/>
    <lineage>
        <taxon>Eukaryota</taxon>
        <taxon>Metazoa</taxon>
        <taxon>Cnidaria</taxon>
        <taxon>Anthozoa</taxon>
        <taxon>Hexacorallia</taxon>
        <taxon>Scleractinia</taxon>
        <taxon>Astrocoeniina</taxon>
        <taxon>Pocilloporidae</taxon>
        <taxon>Pocillopora</taxon>
    </lineage>
</organism>